<gene>
    <name evidence="4" type="ORF">CTEN210_15501</name>
</gene>
<dbReference type="GO" id="GO:0034198">
    <property type="term" value="P:cellular response to amino acid starvation"/>
    <property type="evidence" value="ECO:0007669"/>
    <property type="project" value="TreeGrafter"/>
</dbReference>
<keyword evidence="5" id="KW-1185">Reference proteome</keyword>
<feature type="compositionally biased region" description="Basic and acidic residues" evidence="3">
    <location>
        <begin position="520"/>
        <end position="532"/>
    </location>
</feature>
<dbReference type="GO" id="GO:0019887">
    <property type="term" value="F:protein kinase regulator activity"/>
    <property type="evidence" value="ECO:0007669"/>
    <property type="project" value="TreeGrafter"/>
</dbReference>
<organism evidence="4 5">
    <name type="scientific">Chaetoceros tenuissimus</name>
    <dbReference type="NCBI Taxonomy" id="426638"/>
    <lineage>
        <taxon>Eukaryota</taxon>
        <taxon>Sar</taxon>
        <taxon>Stramenopiles</taxon>
        <taxon>Ochrophyta</taxon>
        <taxon>Bacillariophyta</taxon>
        <taxon>Coscinodiscophyceae</taxon>
        <taxon>Chaetocerotophycidae</taxon>
        <taxon>Chaetocerotales</taxon>
        <taxon>Chaetocerotaceae</taxon>
        <taxon>Chaetoceros</taxon>
    </lineage>
</organism>
<evidence type="ECO:0000256" key="3">
    <source>
        <dbReference type="SAM" id="MobiDB-lite"/>
    </source>
</evidence>
<dbReference type="PANTHER" id="PTHR23346">
    <property type="entry name" value="TRANSLATIONAL ACTIVATOR GCN1-RELATED"/>
    <property type="match status" value="1"/>
</dbReference>
<feature type="region of interest" description="Disordered" evidence="3">
    <location>
        <begin position="1"/>
        <end position="51"/>
    </location>
</feature>
<dbReference type="Proteomes" id="UP001054902">
    <property type="component" value="Unassembled WGS sequence"/>
</dbReference>
<sequence length="563" mass="60553">MISINSSTKHTMKKKVVKKTTTKATGKGAKAKKDAKRGSAPPLQPKNFNTPESIATIVGLSDEDFKNQIDDIVRQMLGGSASLFGGQGIGAPRTASTTMDRQGHAADLATIVKEKGTIKVLKKCGVLQKIEMNLLPNGIGAVFGNEKGTNHGGGMRKITSRSSLASMGSMDTSDNIDTASTIVSDSKRGKTVPPEAREGCLLFIRALAEIVGKTSEPFVVPLLAAALEECSSSSSSVRDAAEDTVTKIISIVNGHAVSSLVFPVLFEALQSPDWRVKACAMQKMVEVAEIHPRHVSRLLPKLVPVVTSQVWDTKPQVTKAAKAALLACCMTNINPDVAPAIPAVVDAICKPNDTSKAIDELKATTFVATVDASTLSILCPVLSRGLKDKMALNKRSCCVVIENMSRLVETPDAVAPFGPLLVPELNKVAENVQFEEIRDCALAALNALTKALGHADIDSAMSSIMKEESERIAAEQKRIEDEKAAEQAREEEMAKKEEEERKLWKEAMEAQRQLNALALKEEEEKKAEEKRKKEIAKKGTKTGGKCQGCGLKKCKKTCLFYSG</sequence>
<dbReference type="Pfam" id="PF24987">
    <property type="entry name" value="HEAT_EF3_N"/>
    <property type="match status" value="1"/>
</dbReference>
<evidence type="ECO:0000256" key="1">
    <source>
        <dbReference type="ARBA" id="ARBA00022737"/>
    </source>
</evidence>
<evidence type="ECO:0000313" key="4">
    <source>
        <dbReference type="EMBL" id="GFH59025.1"/>
    </source>
</evidence>
<feature type="region of interest" description="Disordered" evidence="3">
    <location>
        <begin position="520"/>
        <end position="546"/>
    </location>
</feature>
<keyword evidence="1" id="KW-0677">Repeat</keyword>
<dbReference type="PROSITE" id="PS50077">
    <property type="entry name" value="HEAT_REPEAT"/>
    <property type="match status" value="1"/>
</dbReference>
<feature type="region of interest" description="Disordered" evidence="3">
    <location>
        <begin position="478"/>
        <end position="501"/>
    </location>
</feature>
<evidence type="ECO:0000256" key="2">
    <source>
        <dbReference type="PROSITE-ProRule" id="PRU00103"/>
    </source>
</evidence>
<evidence type="ECO:0000313" key="5">
    <source>
        <dbReference type="Proteomes" id="UP001054902"/>
    </source>
</evidence>
<dbReference type="EMBL" id="BLLK01000062">
    <property type="protein sequence ID" value="GFH59025.1"/>
    <property type="molecule type" value="Genomic_DNA"/>
</dbReference>
<reference evidence="4 5" key="1">
    <citation type="journal article" date="2021" name="Sci. Rep.">
        <title>The genome of the diatom Chaetoceros tenuissimus carries an ancient integrated fragment of an extant virus.</title>
        <authorList>
            <person name="Hongo Y."/>
            <person name="Kimura K."/>
            <person name="Takaki Y."/>
            <person name="Yoshida Y."/>
            <person name="Baba S."/>
            <person name="Kobayashi G."/>
            <person name="Nagasaki K."/>
            <person name="Hano T."/>
            <person name="Tomaru Y."/>
        </authorList>
    </citation>
    <scope>NUCLEOTIDE SEQUENCE [LARGE SCALE GENOMIC DNA]</scope>
    <source>
        <strain evidence="4 5">NIES-3715</strain>
    </source>
</reference>
<feature type="repeat" description="HEAT" evidence="2">
    <location>
        <begin position="421"/>
        <end position="459"/>
    </location>
</feature>
<dbReference type="Gene3D" id="1.25.10.10">
    <property type="entry name" value="Leucine-rich Repeat Variant"/>
    <property type="match status" value="1"/>
</dbReference>
<protein>
    <recommendedName>
        <fullName evidence="6">TOG domain-containing protein</fullName>
    </recommendedName>
</protein>
<dbReference type="GO" id="GO:0006417">
    <property type="term" value="P:regulation of translation"/>
    <property type="evidence" value="ECO:0007669"/>
    <property type="project" value="TreeGrafter"/>
</dbReference>
<dbReference type="InterPro" id="IPR021133">
    <property type="entry name" value="HEAT_type_2"/>
</dbReference>
<dbReference type="InterPro" id="IPR011989">
    <property type="entry name" value="ARM-like"/>
</dbReference>
<dbReference type="GO" id="GO:0005829">
    <property type="term" value="C:cytosol"/>
    <property type="evidence" value="ECO:0007669"/>
    <property type="project" value="TreeGrafter"/>
</dbReference>
<name>A0AAD3D912_9STRA</name>
<dbReference type="AlphaFoldDB" id="A0AAD3D912"/>
<comment type="caution">
    <text evidence="4">The sequence shown here is derived from an EMBL/GenBank/DDBJ whole genome shotgun (WGS) entry which is preliminary data.</text>
</comment>
<proteinExistence type="predicted"/>
<accession>A0AAD3D912</accession>
<evidence type="ECO:0008006" key="6">
    <source>
        <dbReference type="Google" id="ProtNLM"/>
    </source>
</evidence>
<dbReference type="Pfam" id="PF24984">
    <property type="entry name" value="HEAT_EF3_GNC1"/>
    <property type="match status" value="1"/>
</dbReference>
<dbReference type="PANTHER" id="PTHR23346:SF7">
    <property type="entry name" value="STALLED RIBOSOME SENSOR GCN1"/>
    <property type="match status" value="1"/>
</dbReference>
<dbReference type="InterPro" id="IPR016024">
    <property type="entry name" value="ARM-type_fold"/>
</dbReference>
<feature type="compositionally biased region" description="Basic residues" evidence="3">
    <location>
        <begin position="10"/>
        <end position="21"/>
    </location>
</feature>
<dbReference type="SUPFAM" id="SSF48371">
    <property type="entry name" value="ARM repeat"/>
    <property type="match status" value="1"/>
</dbReference>